<gene>
    <name evidence="1" type="ORF">A6E74_04620</name>
</gene>
<keyword evidence="2" id="KW-1185">Reference proteome</keyword>
<dbReference type="AlphaFoldDB" id="A0A179ERZ0"/>
<evidence type="ECO:0000313" key="2">
    <source>
        <dbReference type="Proteomes" id="UP000078516"/>
    </source>
</evidence>
<dbReference type="Proteomes" id="UP000078516">
    <property type="component" value="Unassembled WGS sequence"/>
</dbReference>
<name>A0A179ERZ0_ENTTH</name>
<protein>
    <submittedName>
        <fullName evidence="1">Uncharacterized protein</fullName>
    </submittedName>
</protein>
<dbReference type="EMBL" id="LWMN01000011">
    <property type="protein sequence ID" value="OAQ56008.1"/>
    <property type="molecule type" value="Genomic_DNA"/>
</dbReference>
<sequence length="79" mass="9232">MFDDQMRLADCEVPTKKGGTTFIRPLVITTKGFFFHQFLETRPLEVFSARKKQTEVEPRVNVLLASSQEGFFYLKEEKQ</sequence>
<organism evidence="1 2">
    <name type="scientific">Enterococcus thailandicus</name>
    <dbReference type="NCBI Taxonomy" id="417368"/>
    <lineage>
        <taxon>Bacteria</taxon>
        <taxon>Bacillati</taxon>
        <taxon>Bacillota</taxon>
        <taxon>Bacilli</taxon>
        <taxon>Lactobacillales</taxon>
        <taxon>Enterococcaceae</taxon>
        <taxon>Enterococcus</taxon>
    </lineage>
</organism>
<proteinExistence type="predicted"/>
<accession>A0A179ERZ0</accession>
<reference evidence="1 2" key="1">
    <citation type="submission" date="2016-04" db="EMBL/GenBank/DDBJ databases">
        <title>Draft genome of an Enterococcus thailandicus strain isolated from bovine feces.</title>
        <authorList>
            <person name="Beukers A.G."/>
            <person name="Zaheer R."/>
            <person name="Goji N."/>
            <person name="Cook S.R."/>
            <person name="Amoako K."/>
            <person name="Chaves A.V."/>
            <person name="Ward M.P."/>
            <person name="Mcallister T.A."/>
        </authorList>
    </citation>
    <scope>NUCLEOTIDE SEQUENCE [LARGE SCALE GENOMIC DNA]</scope>
    <source>
        <strain evidence="1 2">F0711D 46</strain>
    </source>
</reference>
<comment type="caution">
    <text evidence="1">The sequence shown here is derived from an EMBL/GenBank/DDBJ whole genome shotgun (WGS) entry which is preliminary data.</text>
</comment>
<evidence type="ECO:0000313" key="1">
    <source>
        <dbReference type="EMBL" id="OAQ56008.1"/>
    </source>
</evidence>